<keyword evidence="3" id="KW-0732">Signal</keyword>
<protein>
    <submittedName>
        <fullName evidence="4">Uncharacterized protein</fullName>
    </submittedName>
</protein>
<keyword evidence="2" id="KW-1133">Transmembrane helix</keyword>
<sequence>MAIGLLCTAGGLVLGALSASALSVVGTGEVTETEPFAVGDEAYALVLDQAIVPFDKTDATLTVESDQELFIGTANGVDADDYLTGVAHEEITDVEFPETAIHRTVAGDPAPVNPPDSRDWWTHTDTGTTVSHTFDLEAAPQVIVVTPAAEDGSLADAQVTLSMDVHEVLGLSIAGFAGAVALLGVGAFYLLRWWFGGFRPRPRPRSGARSGQRPGRAGTKAERAGTAAVPSAGPGTGSAARGTTGGAV</sequence>
<organism evidence="4 5">
    <name type="scientific">Brevibacterium yomogidense</name>
    <dbReference type="NCBI Taxonomy" id="946573"/>
    <lineage>
        <taxon>Bacteria</taxon>
        <taxon>Bacillati</taxon>
        <taxon>Actinomycetota</taxon>
        <taxon>Actinomycetes</taxon>
        <taxon>Micrococcales</taxon>
        <taxon>Brevibacteriaceae</taxon>
        <taxon>Brevibacterium</taxon>
    </lineage>
</organism>
<feature type="compositionally biased region" description="Low complexity" evidence="1">
    <location>
        <begin position="207"/>
        <end position="242"/>
    </location>
</feature>
<dbReference type="AlphaFoldDB" id="A0A1X6XI78"/>
<proteinExistence type="predicted"/>
<keyword evidence="2" id="KW-0812">Transmembrane</keyword>
<dbReference type="Proteomes" id="UP000196581">
    <property type="component" value="Unassembled WGS sequence"/>
</dbReference>
<keyword evidence="5" id="KW-1185">Reference proteome</keyword>
<reference evidence="5" key="1">
    <citation type="submission" date="2017-02" db="EMBL/GenBank/DDBJ databases">
        <authorList>
            <person name="Dridi B."/>
        </authorList>
    </citation>
    <scope>NUCLEOTIDE SEQUENCE [LARGE SCALE GENOMIC DNA]</scope>
    <source>
        <strain evidence="5">B Co 03.10</strain>
    </source>
</reference>
<dbReference type="EMBL" id="FWFF01000017">
    <property type="protein sequence ID" value="SLM98984.1"/>
    <property type="molecule type" value="Genomic_DNA"/>
</dbReference>
<evidence type="ECO:0000313" key="4">
    <source>
        <dbReference type="EMBL" id="SLM98984.1"/>
    </source>
</evidence>
<evidence type="ECO:0000313" key="5">
    <source>
        <dbReference type="Proteomes" id="UP000196581"/>
    </source>
</evidence>
<evidence type="ECO:0000256" key="3">
    <source>
        <dbReference type="SAM" id="SignalP"/>
    </source>
</evidence>
<feature type="chain" id="PRO_5012530209" evidence="3">
    <location>
        <begin position="22"/>
        <end position="248"/>
    </location>
</feature>
<keyword evidence="2" id="KW-0472">Membrane</keyword>
<feature type="transmembrane region" description="Helical" evidence="2">
    <location>
        <begin position="168"/>
        <end position="195"/>
    </location>
</feature>
<evidence type="ECO:0000256" key="1">
    <source>
        <dbReference type="SAM" id="MobiDB-lite"/>
    </source>
</evidence>
<evidence type="ECO:0000256" key="2">
    <source>
        <dbReference type="SAM" id="Phobius"/>
    </source>
</evidence>
<name>A0A1X6XI78_9MICO</name>
<feature type="signal peptide" evidence="3">
    <location>
        <begin position="1"/>
        <end position="21"/>
    </location>
</feature>
<accession>A0A1X6XI78</accession>
<feature type="region of interest" description="Disordered" evidence="1">
    <location>
        <begin position="201"/>
        <end position="248"/>
    </location>
</feature>
<gene>
    <name evidence="4" type="ORF">FM105_10050</name>
</gene>